<dbReference type="InterPro" id="IPR055348">
    <property type="entry name" value="DctQ"/>
</dbReference>
<evidence type="ECO:0000256" key="1">
    <source>
        <dbReference type="ARBA" id="ARBA00004429"/>
    </source>
</evidence>
<sequence length="190" mass="21601">MRIVTYLDKHLEELLLVIFTGIMVGVIALQVFMRYFLGSSLAWSEELARYCFIWLVYIGISYGVKKQRHIKVDVLLLLLKERGKILLHMAANLCFLSFAVFVVIYGYRITESLLLFGQTSPSLNLPMGVVYAAAPIGMSLTAVRIIQQMYLQLKALLGKEEFYVKTELDDALERGDVEQPLPEKFKGSRG</sequence>
<keyword evidence="5 9" id="KW-0812">Transmembrane</keyword>
<keyword evidence="12" id="KW-1185">Reference proteome</keyword>
<feature type="transmembrane region" description="Helical" evidence="9">
    <location>
        <begin position="85"/>
        <end position="107"/>
    </location>
</feature>
<evidence type="ECO:0000256" key="3">
    <source>
        <dbReference type="ARBA" id="ARBA00022475"/>
    </source>
</evidence>
<dbReference type="Pfam" id="PF04290">
    <property type="entry name" value="DctQ"/>
    <property type="match status" value="1"/>
</dbReference>
<reference evidence="12" key="1">
    <citation type="journal article" date="2019" name="Int. J. Syst. Evol. Microbiol.">
        <title>The Global Catalogue of Microorganisms (GCM) 10K type strain sequencing project: providing services to taxonomists for standard genome sequencing and annotation.</title>
        <authorList>
            <consortium name="The Broad Institute Genomics Platform"/>
            <consortium name="The Broad Institute Genome Sequencing Center for Infectious Disease"/>
            <person name="Wu L."/>
            <person name="Ma J."/>
        </authorList>
    </citation>
    <scope>NUCLEOTIDE SEQUENCE [LARGE SCALE GENOMIC DNA]</scope>
    <source>
        <strain evidence="12">CECT 7184</strain>
    </source>
</reference>
<evidence type="ECO:0000313" key="12">
    <source>
        <dbReference type="Proteomes" id="UP001596142"/>
    </source>
</evidence>
<feature type="transmembrane region" description="Helical" evidence="9">
    <location>
        <begin position="47"/>
        <end position="64"/>
    </location>
</feature>
<feature type="transmembrane region" description="Helical" evidence="9">
    <location>
        <begin position="127"/>
        <end position="146"/>
    </location>
</feature>
<comment type="subcellular location">
    <subcellularLocation>
        <location evidence="1">Cell inner membrane</location>
        <topology evidence="1">Multi-pass membrane protein</topology>
    </subcellularLocation>
</comment>
<evidence type="ECO:0000256" key="4">
    <source>
        <dbReference type="ARBA" id="ARBA00022519"/>
    </source>
</evidence>
<evidence type="ECO:0000256" key="6">
    <source>
        <dbReference type="ARBA" id="ARBA00022989"/>
    </source>
</evidence>
<evidence type="ECO:0000313" key="11">
    <source>
        <dbReference type="EMBL" id="MFC5712774.1"/>
    </source>
</evidence>
<feature type="transmembrane region" description="Helical" evidence="9">
    <location>
        <begin position="14"/>
        <end position="35"/>
    </location>
</feature>
<protein>
    <submittedName>
        <fullName evidence="11">TRAP transporter small permease</fullName>
    </submittedName>
</protein>
<evidence type="ECO:0000256" key="9">
    <source>
        <dbReference type="SAM" id="Phobius"/>
    </source>
</evidence>
<organism evidence="11 12">
    <name type="scientific">Thalassorhabdus alkalitolerans</name>
    <dbReference type="NCBI Taxonomy" id="2282697"/>
    <lineage>
        <taxon>Bacteria</taxon>
        <taxon>Bacillati</taxon>
        <taxon>Bacillota</taxon>
        <taxon>Bacilli</taxon>
        <taxon>Bacillales</taxon>
        <taxon>Bacillaceae</taxon>
        <taxon>Thalassorhabdus</taxon>
    </lineage>
</organism>
<name>A0ABW0YRP3_9BACI</name>
<evidence type="ECO:0000256" key="5">
    <source>
        <dbReference type="ARBA" id="ARBA00022692"/>
    </source>
</evidence>
<evidence type="ECO:0000256" key="2">
    <source>
        <dbReference type="ARBA" id="ARBA00022448"/>
    </source>
</evidence>
<keyword evidence="7 9" id="KW-0472">Membrane</keyword>
<keyword evidence="3" id="KW-1003">Cell membrane</keyword>
<dbReference type="EMBL" id="JBHSOZ010000003">
    <property type="protein sequence ID" value="MFC5712774.1"/>
    <property type="molecule type" value="Genomic_DNA"/>
</dbReference>
<feature type="domain" description="Tripartite ATP-independent periplasmic transporters DctQ component" evidence="10">
    <location>
        <begin position="23"/>
        <end position="154"/>
    </location>
</feature>
<comment type="caution">
    <text evidence="11">The sequence shown here is derived from an EMBL/GenBank/DDBJ whole genome shotgun (WGS) entry which is preliminary data.</text>
</comment>
<dbReference type="InterPro" id="IPR007387">
    <property type="entry name" value="TRAP_DctQ"/>
</dbReference>
<dbReference type="PANTHER" id="PTHR35011:SF2">
    <property type="entry name" value="2,3-DIKETO-L-GULONATE TRAP TRANSPORTER SMALL PERMEASE PROTEIN YIAM"/>
    <property type="match status" value="1"/>
</dbReference>
<dbReference type="RefSeq" id="WP_054635121.1">
    <property type="nucleotide sequence ID" value="NZ_JBHSOZ010000003.1"/>
</dbReference>
<accession>A0ABW0YRP3</accession>
<keyword evidence="4" id="KW-0997">Cell inner membrane</keyword>
<evidence type="ECO:0000256" key="7">
    <source>
        <dbReference type="ARBA" id="ARBA00023136"/>
    </source>
</evidence>
<evidence type="ECO:0000256" key="8">
    <source>
        <dbReference type="ARBA" id="ARBA00038436"/>
    </source>
</evidence>
<proteinExistence type="inferred from homology"/>
<evidence type="ECO:0000259" key="10">
    <source>
        <dbReference type="Pfam" id="PF04290"/>
    </source>
</evidence>
<keyword evidence="6 9" id="KW-1133">Transmembrane helix</keyword>
<dbReference type="PANTHER" id="PTHR35011">
    <property type="entry name" value="2,3-DIKETO-L-GULONATE TRAP TRANSPORTER SMALL PERMEASE PROTEIN YIAM"/>
    <property type="match status" value="1"/>
</dbReference>
<dbReference type="Proteomes" id="UP001596142">
    <property type="component" value="Unassembled WGS sequence"/>
</dbReference>
<gene>
    <name evidence="11" type="ORF">ACFPU1_08270</name>
</gene>
<comment type="similarity">
    <text evidence="8">Belongs to the TRAP transporter small permease family.</text>
</comment>
<keyword evidence="2" id="KW-0813">Transport</keyword>